<dbReference type="InterPro" id="IPR025667">
    <property type="entry name" value="SprB_repeat"/>
</dbReference>
<evidence type="ECO:0000313" key="2">
    <source>
        <dbReference type="EMBL" id="MFD2788184.1"/>
    </source>
</evidence>
<dbReference type="InterPro" id="IPR047589">
    <property type="entry name" value="DUF11_rpt"/>
</dbReference>
<feature type="non-terminal residue" evidence="2">
    <location>
        <position position="1479"/>
    </location>
</feature>
<sequence length="1479" mass="159459">MKPISFKSLFLTCFLLLGAFSAFSQVKNDFEVRYADEIRGDITFIANNIVNRKTDGYWERQCVKWKKEKCDKWENVWVSSPVSPNEPYNETGSSSENNDNLDMHYIDIDGDASTFSSSSAILTVPEISCAKVRYAGLYWSAVFKENDRSGFDQVKFKIPGGTYQDLTADEILFDGEGDADFGYYSPYACYKDVTSIVAGMADPNGEYFAANIRASSGDDISGGVSGGWKMVVVFENPNLPGKFITTFDGYAGIKSGQTVDIPFNGFTTLPIGFPVIAQLGVAALEGDNRISGDGLSIKANSNAVFTPLGNTVNPANNFFNSNITIADAIVTDRNPNSINTLGWDVDLININNPLNGVIPNNETGAVLRASSSQDKYDIFFTSFDVEIIEPIINLKKTVEDIAGNDITGQGVYLGQTLDYVLEFQNVGNDNAANYTIKDVLPINVTLDETNLILPVGVTYTYDEPTRTVVFSIPNSMVIKGRSPNTIRMRVKVAENCFDFINACSDIIQNLAYSTYQGVLNSNVITDDPSVFEFDGCGFSTPGATNFLLDNLDECNFRRTVQLCGEQVVLNAGNGFDEYKWYKDENGNGELDAADTLITDGDSDNDPSTFVVRNPGTYIVDKIVADPCKGFKEILIVERFGTTQTNPIVDFFNNSNNDADPTNDVQGEIVSCSVDGSPLPKIFLCGVNDTQLIEVNIADAQSMVWEKLVEGSCTSSGDDCGNKNATCTWNQVSVGPSFTANQEGKYRLVVNYQGGCFSRFYFNVFQNNLDIQYSSNDIICTTPGNITITNLGLGYGYQLYDIANNTIVVPYSANNGPSFDINTNGAYRVGMMQLDANTGEPIDGSCEFTTPDIGIRNRDFQVTTNVTPTTCSTLGSISIQALNVEGNYEYEIRLDDGSNGGNGTLLDNETAQPDNNFTFQNLNAGNYIIRVRTDDGCYKEEKVTILSEAGLTLTARVSQHITCKEGNILMDSNGGRTPHTYAIWSYVDEGGNTVTSYPNITSIPPSKFQTSVIFDILDPGDYTFVVVDRNNCYVFSNIVNIKLVPAVEYTTSVSDETCFGAEDGSITYNMMPTGGYKVTYTITYPDGSTIINNSGTFTSLPQGNYTVTLEQSKGGASCDFIENFTIGGPADGISGDAVLVQDYTCLQNGIIEVQNVNGGTAPYSYSIDGVNFVSGPGSETFSDLTNGNYTITIRDATLCTFNTNTIVLAPLDEPTDLTFSSTAPNCPIQTSNVTVTAVNGFNPLTIVIIAPTAIAATTSTGKTATFTNLAPDTYTFRVTDSKGCSYDETYAITPVISMQANGTLISNVTCLGGADGAIDFDISDFSSTYSYSVNGASTITGQSANTINLTGLVAGDYTLTVTDDTTHCTDTATVTVSEPDSAMDFTFAVSPLTCTTDGSVTITATDGWGGYSYEIEQPNTTILGPKSDHVFSGLTQTGTYTISVTDAGGCVETKTFDIVASDIPTATLAATTDLCYVPGT</sequence>
<feature type="chain" id="PRO_5045419624" description="Gliding motility-associated C-terminal domain-containing protein" evidence="1">
    <location>
        <begin position="25"/>
        <end position="1479"/>
    </location>
</feature>
<protein>
    <recommendedName>
        <fullName evidence="4">Gliding motility-associated C-terminal domain-containing protein</fullName>
    </recommendedName>
</protein>
<accession>A0ABW5V953</accession>
<keyword evidence="3" id="KW-1185">Reference proteome</keyword>
<dbReference type="Proteomes" id="UP001597532">
    <property type="component" value="Unassembled WGS sequence"/>
</dbReference>
<evidence type="ECO:0000313" key="3">
    <source>
        <dbReference type="Proteomes" id="UP001597532"/>
    </source>
</evidence>
<proteinExistence type="predicted"/>
<name>A0ABW5V953_9FLAO</name>
<dbReference type="Pfam" id="PF13573">
    <property type="entry name" value="SprB"/>
    <property type="match status" value="2"/>
</dbReference>
<dbReference type="Gene3D" id="2.60.40.740">
    <property type="match status" value="1"/>
</dbReference>
<evidence type="ECO:0000256" key="1">
    <source>
        <dbReference type="SAM" id="SignalP"/>
    </source>
</evidence>
<evidence type="ECO:0008006" key="4">
    <source>
        <dbReference type="Google" id="ProtNLM"/>
    </source>
</evidence>
<gene>
    <name evidence="2" type="ORF">ACFS1K_00250</name>
</gene>
<comment type="caution">
    <text evidence="2">The sequence shown here is derived from an EMBL/GenBank/DDBJ whole genome shotgun (WGS) entry which is preliminary data.</text>
</comment>
<dbReference type="EMBL" id="JBHUOK010000001">
    <property type="protein sequence ID" value="MFD2788184.1"/>
    <property type="molecule type" value="Genomic_DNA"/>
</dbReference>
<organism evidence="2 3">
    <name type="scientific">Arenibacter antarcticus</name>
    <dbReference type="NCBI Taxonomy" id="2040469"/>
    <lineage>
        <taxon>Bacteria</taxon>
        <taxon>Pseudomonadati</taxon>
        <taxon>Bacteroidota</taxon>
        <taxon>Flavobacteriia</taxon>
        <taxon>Flavobacteriales</taxon>
        <taxon>Flavobacteriaceae</taxon>
        <taxon>Arenibacter</taxon>
    </lineage>
</organism>
<dbReference type="NCBIfam" id="TIGR01451">
    <property type="entry name" value="B_ant_repeat"/>
    <property type="match status" value="1"/>
</dbReference>
<keyword evidence="1" id="KW-0732">Signal</keyword>
<reference evidence="3" key="1">
    <citation type="journal article" date="2019" name="Int. J. Syst. Evol. Microbiol.">
        <title>The Global Catalogue of Microorganisms (GCM) 10K type strain sequencing project: providing services to taxonomists for standard genome sequencing and annotation.</title>
        <authorList>
            <consortium name="The Broad Institute Genomics Platform"/>
            <consortium name="The Broad Institute Genome Sequencing Center for Infectious Disease"/>
            <person name="Wu L."/>
            <person name="Ma J."/>
        </authorList>
    </citation>
    <scope>NUCLEOTIDE SEQUENCE [LARGE SCALE GENOMIC DNA]</scope>
    <source>
        <strain evidence="3">KCTC 52924</strain>
    </source>
</reference>
<feature type="signal peptide" evidence="1">
    <location>
        <begin position="1"/>
        <end position="24"/>
    </location>
</feature>